<evidence type="ECO:0000256" key="6">
    <source>
        <dbReference type="SAM" id="MobiDB-lite"/>
    </source>
</evidence>
<dbReference type="EMBL" id="KK915662">
    <property type="protein sequence ID" value="KDP21501.1"/>
    <property type="molecule type" value="Genomic_DNA"/>
</dbReference>
<keyword evidence="1" id="KW-0488">Methylation</keyword>
<keyword evidence="2" id="KW-0479">Metal-binding</keyword>
<evidence type="ECO:0000313" key="9">
    <source>
        <dbReference type="Proteomes" id="UP000027138"/>
    </source>
</evidence>
<feature type="region of interest" description="Disordered" evidence="6">
    <location>
        <begin position="93"/>
        <end position="130"/>
    </location>
</feature>
<dbReference type="InterPro" id="IPR006121">
    <property type="entry name" value="HMA_dom"/>
</dbReference>
<evidence type="ECO:0000256" key="4">
    <source>
        <dbReference type="ARBA" id="ARBA00023289"/>
    </source>
</evidence>
<keyword evidence="3" id="KW-0449">Lipoprotein</keyword>
<dbReference type="SUPFAM" id="SSF55008">
    <property type="entry name" value="HMA, heavy metal-associated domain"/>
    <property type="match status" value="1"/>
</dbReference>
<feature type="domain" description="HMA" evidence="7">
    <location>
        <begin position="9"/>
        <end position="74"/>
    </location>
</feature>
<dbReference type="InterPro" id="IPR036163">
    <property type="entry name" value="HMA_dom_sf"/>
</dbReference>
<dbReference type="PANTHER" id="PTHR45868:SF19">
    <property type="entry name" value="HEAVY METAL-ASSOCIATED ISOPRENYLATED PLANT PROTEIN 37"/>
    <property type="match status" value="1"/>
</dbReference>
<dbReference type="OrthoDB" id="1110082at2759"/>
<gene>
    <name evidence="8" type="ORF">JCGZ_21972</name>
</gene>
<dbReference type="PROSITE" id="PS50846">
    <property type="entry name" value="HMA_2"/>
    <property type="match status" value="1"/>
</dbReference>
<dbReference type="GO" id="GO:0046872">
    <property type="term" value="F:metal ion binding"/>
    <property type="evidence" value="ECO:0007669"/>
    <property type="project" value="UniProtKB-KW"/>
</dbReference>
<evidence type="ECO:0000313" key="8">
    <source>
        <dbReference type="EMBL" id="KDP21501.1"/>
    </source>
</evidence>
<comment type="similarity">
    <text evidence="5">Belongs to the HIPP family.</text>
</comment>
<dbReference type="Gene3D" id="3.30.70.100">
    <property type="match status" value="1"/>
</dbReference>
<dbReference type="Proteomes" id="UP000027138">
    <property type="component" value="Unassembled WGS sequence"/>
</dbReference>
<keyword evidence="4" id="KW-0636">Prenylation</keyword>
<evidence type="ECO:0000259" key="7">
    <source>
        <dbReference type="PROSITE" id="PS50846"/>
    </source>
</evidence>
<organism evidence="8 9">
    <name type="scientific">Jatropha curcas</name>
    <name type="common">Barbados nut</name>
    <dbReference type="NCBI Taxonomy" id="180498"/>
    <lineage>
        <taxon>Eukaryota</taxon>
        <taxon>Viridiplantae</taxon>
        <taxon>Streptophyta</taxon>
        <taxon>Embryophyta</taxon>
        <taxon>Tracheophyta</taxon>
        <taxon>Spermatophyta</taxon>
        <taxon>Magnoliopsida</taxon>
        <taxon>eudicotyledons</taxon>
        <taxon>Gunneridae</taxon>
        <taxon>Pentapetalae</taxon>
        <taxon>rosids</taxon>
        <taxon>fabids</taxon>
        <taxon>Malpighiales</taxon>
        <taxon>Euphorbiaceae</taxon>
        <taxon>Crotonoideae</taxon>
        <taxon>Jatropheae</taxon>
        <taxon>Jatropha</taxon>
    </lineage>
</organism>
<name>A0A067JCD0_JATCU</name>
<dbReference type="STRING" id="180498.A0A067JCD0"/>
<evidence type="ECO:0000256" key="3">
    <source>
        <dbReference type="ARBA" id="ARBA00023288"/>
    </source>
</evidence>
<sequence>MAENKRVNIPTCVLKSDLSCCSNRAMKVKEKLQKTKGVYYINIDTENGLVLVSGFVDPPTVLKTIGKNTQLLAYEKDSIDAEKKLKKLLRRMKKEKNKKDGIQETCSCDSDSEDDDDDQRKPYDTFYMSNPNNGIRVNDPRVFGGYRDPSLWYGRPYYATTPYGYPGINYPANYNRPRPPPARPQVLSNVYAVYGGQREPPVGNSLYHAFSDDNVRACSIM</sequence>
<keyword evidence="9" id="KW-1185">Reference proteome</keyword>
<dbReference type="AlphaFoldDB" id="A0A067JCD0"/>
<proteinExistence type="inferred from homology"/>
<evidence type="ECO:0000256" key="2">
    <source>
        <dbReference type="ARBA" id="ARBA00022723"/>
    </source>
</evidence>
<dbReference type="PANTHER" id="PTHR45868">
    <property type="entry name" value="HEAVY METAL-ASSOCIATED ISOPRENYLATED PLANT PROTEIN 33-RELATED"/>
    <property type="match status" value="1"/>
</dbReference>
<accession>A0A067JCD0</accession>
<evidence type="ECO:0000256" key="1">
    <source>
        <dbReference type="ARBA" id="ARBA00022481"/>
    </source>
</evidence>
<reference evidence="8 9" key="1">
    <citation type="journal article" date="2014" name="PLoS ONE">
        <title>Global Analysis of Gene Expression Profiles in Physic Nut (Jatropha curcas L.) Seedlings Exposed to Salt Stress.</title>
        <authorList>
            <person name="Zhang L."/>
            <person name="Zhang C."/>
            <person name="Wu P."/>
            <person name="Chen Y."/>
            <person name="Li M."/>
            <person name="Jiang H."/>
            <person name="Wu G."/>
        </authorList>
    </citation>
    <scope>NUCLEOTIDE SEQUENCE [LARGE SCALE GENOMIC DNA]</scope>
    <source>
        <strain evidence="9">cv. GZQX0401</strain>
        <tissue evidence="8">Young leaves</tissue>
    </source>
</reference>
<protein>
    <recommendedName>
        <fullName evidence="7">HMA domain-containing protein</fullName>
    </recommendedName>
</protein>
<evidence type="ECO:0000256" key="5">
    <source>
        <dbReference type="ARBA" id="ARBA00024045"/>
    </source>
</evidence>